<proteinExistence type="inferred from homology"/>
<keyword evidence="6" id="KW-1185">Reference proteome</keyword>
<evidence type="ECO:0008006" key="7">
    <source>
        <dbReference type="Google" id="ProtNLM"/>
    </source>
</evidence>
<comment type="caution">
    <text evidence="5">The sequence shown here is derived from an EMBL/GenBank/DDBJ whole genome shotgun (WGS) entry which is preliminary data.</text>
</comment>
<dbReference type="Proteomes" id="UP000305202">
    <property type="component" value="Unassembled WGS sequence"/>
</dbReference>
<evidence type="ECO:0000313" key="6">
    <source>
        <dbReference type="Proteomes" id="UP000305202"/>
    </source>
</evidence>
<dbReference type="InterPro" id="IPR005427">
    <property type="entry name" value="BipC/SctB"/>
</dbReference>
<dbReference type="PRINTS" id="PR01608">
    <property type="entry name" value="BACINVASINC"/>
</dbReference>
<accession>A0ABY2SK05</accession>
<comment type="similarity">
    <text evidence="4">Belongs to the SctB/SipC family.</text>
</comment>
<dbReference type="Pfam" id="PF09599">
    <property type="entry name" value="IpaC_SipC"/>
    <property type="match status" value="1"/>
</dbReference>
<name>A0ABY2SK05_9HYPH</name>
<protein>
    <recommendedName>
        <fullName evidence="7">Effector protein BipC</fullName>
    </recommendedName>
</protein>
<evidence type="ECO:0000256" key="4">
    <source>
        <dbReference type="ARBA" id="ARBA00035650"/>
    </source>
</evidence>
<dbReference type="RefSeq" id="WP_136991040.1">
    <property type="nucleotide sequence ID" value="NZ_SZPQ01000022.1"/>
</dbReference>
<keyword evidence="2" id="KW-0964">Secreted</keyword>
<dbReference type="EMBL" id="SZPQ01000022">
    <property type="protein sequence ID" value="TKI05074.1"/>
    <property type="molecule type" value="Genomic_DNA"/>
</dbReference>
<comment type="subcellular location">
    <subcellularLocation>
        <location evidence="1">Secreted</location>
    </subcellularLocation>
</comment>
<evidence type="ECO:0000256" key="2">
    <source>
        <dbReference type="ARBA" id="ARBA00022525"/>
    </source>
</evidence>
<sequence length="378" mass="39063">MNTQQITAQHPADFGLLPQASIAESRPAAVDASQTLADFAVGKKKSVLSAAGTSGTTVLRQPDAAAAMPTGDIVSGIAQRVSGRTPSQVLAQLADETTVTGGTARGFDISRLNTSQIAALFAVILQALQTGKTAERQNQADMALVKGRMAEGAASAMRASGQTALNGAISQASFGLSISGAGFALQQKGINRERAMLQNDQTSLLKQQNALDAARLNSAKGGSSALESASVSGGVRLDTVDGGNVAVRQNTAGVRPRHQAHIDEAAQMRLKKDIGVAEIDIRDKQAKADAIKAKGMLISQMSHPTTGILGGNTQVMQADENAQQHLHQQSGQVASGLADTSNANARDFDSLIQTVAQKLADIQRAHLDTAGMIAGKSV</sequence>
<evidence type="ECO:0000256" key="3">
    <source>
        <dbReference type="ARBA" id="ARBA00023026"/>
    </source>
</evidence>
<evidence type="ECO:0000256" key="1">
    <source>
        <dbReference type="ARBA" id="ARBA00004613"/>
    </source>
</evidence>
<evidence type="ECO:0000313" key="5">
    <source>
        <dbReference type="EMBL" id="TKI05074.1"/>
    </source>
</evidence>
<reference evidence="5 6" key="1">
    <citation type="submission" date="2019-04" db="EMBL/GenBank/DDBJ databases">
        <authorList>
            <person name="Li M."/>
            <person name="Gao C."/>
        </authorList>
    </citation>
    <scope>NUCLEOTIDE SEQUENCE [LARGE SCALE GENOMIC DNA]</scope>
    <source>
        <strain evidence="5 6">BGMRC 2031</strain>
    </source>
</reference>
<keyword evidence="3" id="KW-0843">Virulence</keyword>
<organism evidence="5 6">
    <name type="scientific">Martelella alba</name>
    <dbReference type="NCBI Taxonomy" id="2590451"/>
    <lineage>
        <taxon>Bacteria</taxon>
        <taxon>Pseudomonadati</taxon>
        <taxon>Pseudomonadota</taxon>
        <taxon>Alphaproteobacteria</taxon>
        <taxon>Hyphomicrobiales</taxon>
        <taxon>Aurantimonadaceae</taxon>
        <taxon>Martelella</taxon>
    </lineage>
</organism>
<gene>
    <name evidence="5" type="ORF">FCN80_15310</name>
</gene>